<accession>A0A1B9ICP6</accession>
<dbReference type="KEGG" id="kpin:30168907"/>
<evidence type="ECO:0000256" key="3">
    <source>
        <dbReference type="ARBA" id="ARBA00022490"/>
    </source>
</evidence>
<dbReference type="Proteomes" id="UP000094020">
    <property type="component" value="Chromosome 1"/>
</dbReference>
<evidence type="ECO:0000256" key="2">
    <source>
        <dbReference type="ARBA" id="ARBA00004496"/>
    </source>
</evidence>
<evidence type="ECO:0000313" key="12">
    <source>
        <dbReference type="EMBL" id="OCF53237.1"/>
    </source>
</evidence>
<feature type="region of interest" description="Disordered" evidence="10">
    <location>
        <begin position="63"/>
        <end position="103"/>
    </location>
</feature>
<feature type="region of interest" description="Disordered" evidence="10">
    <location>
        <begin position="678"/>
        <end position="710"/>
    </location>
</feature>
<evidence type="ECO:0000256" key="5">
    <source>
        <dbReference type="ARBA" id="ARBA00022553"/>
    </source>
</evidence>
<feature type="compositionally biased region" description="Polar residues" evidence="10">
    <location>
        <begin position="583"/>
        <end position="594"/>
    </location>
</feature>
<dbReference type="InterPro" id="IPR018866">
    <property type="entry name" value="Znf-4CXXC_R1"/>
</dbReference>
<sequence length="902" mass="100388">MTSFDPFAPSPSAQPRDQPHPLSPSRVAISVKSLVNSPVIDTTPSLRDVKGKGKAVDFDLETNLILEGGSNEENDETDSEREDVEDSDTEDENENEENYEAERLRRIRENQLILAGLGIEGSSSNLGIGSSSLARIRDGKSPPPGQIGNTNPTRRKRGEIPIFDRSGHIISLPPEGQTHKMACIELPSDRRLRKRISDGEYTDCSRWSDGETRRWKYGFGTGPKILPEGEEEEIGGVTKEFRWRRWRGLNKELRREMRQRGELVEMDARPLEAIIPEGVTAYSLIPGETCHQCRRKSDKPKMKCRNINPICRATFCETCCKRYNYFDFDEESRSFICPLCKDCCNCSNCIRKKNLAHLLSANKGKIQRKSLKYTMGVESNREMDVQTWLENAVKDISRAPFDLVRIVDYEKDVISPDLPLEAEEDIGEKIVVEKPKKMRARKRKLGETPGDPSTANPAGDVDKPKPKRGRPRKVVADGSANSPTVKKSGIRKTGGLVIKLKIPKPPAIETTVTKRPPNQNKVKEVDSDGDTVGDWSDGEPDEQGSESPLTTLSSLSSEGPVIPPRLPFPSQPFYASYPRLDPISSSQTGTTVNATEPLRTTPFVNPHSLPPALGQTSPEVDNDSPDRKRRRPPPRANIIRPPRHSSFSTSHSDAPENDEIVVEQQPSNGLMMDGVGIGPRNLTNDTHNQTSATSSHYPPLSHQQQQEQQLSQVQIERVDIGSSALTLSGPTPSQILNEIHNHNSYDWSGHSRYPNNPYQNHPGYQTLYPPSLPLPHSHQPSSTSPAFSTLPLPIDYSSSYQYSSVYPQAINPMRIGLNISSGPPPYSHSPIHRNLELNPDTSIEDHFLVSPQRPKLPYVNGRFDSNIVGPNQEQTLNHLDILSLAAAEARHSPQPPYDSGNK</sequence>
<reference evidence="13" key="2">
    <citation type="submission" date="2013-07" db="EMBL/GenBank/DDBJ databases">
        <authorList>
            <consortium name="The Broad Institute Genome Sequencing Platform"/>
            <person name="Cuomo C."/>
            <person name="Litvintseva A."/>
            <person name="Chen Y."/>
            <person name="Heitman J."/>
            <person name="Sun S."/>
            <person name="Springer D."/>
            <person name="Dromer F."/>
            <person name="Young S.K."/>
            <person name="Zeng Q."/>
            <person name="Gargeya S."/>
            <person name="Fitzgerald M."/>
            <person name="Abouelleil A."/>
            <person name="Alvarado L."/>
            <person name="Berlin A.M."/>
            <person name="Chapman S.B."/>
            <person name="Dewar J."/>
            <person name="Goldberg J."/>
            <person name="Griggs A."/>
            <person name="Gujja S."/>
            <person name="Hansen M."/>
            <person name="Howarth C."/>
            <person name="Imamovic A."/>
            <person name="Larimer J."/>
            <person name="McCowan C."/>
            <person name="Murphy C."/>
            <person name="Pearson M."/>
            <person name="Priest M."/>
            <person name="Roberts A."/>
            <person name="Saif S."/>
            <person name="Shea T."/>
            <person name="Sykes S."/>
            <person name="Wortman J."/>
            <person name="Nusbaum C."/>
            <person name="Birren B."/>
        </authorList>
    </citation>
    <scope>NUCLEOTIDE SEQUENCE</scope>
    <source>
        <strain evidence="13">CBS 10737</strain>
    </source>
</reference>
<dbReference type="PANTHER" id="PTHR31169">
    <property type="entry name" value="OS05G0300700 PROTEIN"/>
    <property type="match status" value="1"/>
</dbReference>
<keyword evidence="5" id="KW-0597">Phosphoprotein</keyword>
<evidence type="ECO:0000256" key="7">
    <source>
        <dbReference type="ARBA" id="ARBA00023015"/>
    </source>
</evidence>
<reference evidence="12" key="1">
    <citation type="submission" date="2013-07" db="EMBL/GenBank/DDBJ databases">
        <title>The Genome Sequence of Cryptococcus pinus CBS10737.</title>
        <authorList>
            <consortium name="The Broad Institute Genome Sequencing Platform"/>
            <person name="Cuomo C."/>
            <person name="Litvintseva A."/>
            <person name="Chen Y."/>
            <person name="Heitman J."/>
            <person name="Sun S."/>
            <person name="Springer D."/>
            <person name="Dromer F."/>
            <person name="Young S.K."/>
            <person name="Zeng Q."/>
            <person name="Gargeya S."/>
            <person name="Fitzgerald M."/>
            <person name="Abouelleil A."/>
            <person name="Alvarado L."/>
            <person name="Berlin A.M."/>
            <person name="Chapman S.B."/>
            <person name="Dewar J."/>
            <person name="Goldberg J."/>
            <person name="Griggs A."/>
            <person name="Gujja S."/>
            <person name="Hansen M."/>
            <person name="Howarth C."/>
            <person name="Imamovic A."/>
            <person name="Larimer J."/>
            <person name="McCowan C."/>
            <person name="Murphy C."/>
            <person name="Pearson M."/>
            <person name="Priest M."/>
            <person name="Roberts A."/>
            <person name="Saif S."/>
            <person name="Shea T."/>
            <person name="Sykes S."/>
            <person name="Wortman J."/>
            <person name="Nusbaum C."/>
            <person name="Birren B."/>
        </authorList>
    </citation>
    <scope>NUCLEOTIDE SEQUENCE [LARGE SCALE GENOMIC DNA]</scope>
    <source>
        <strain evidence="12">CBS 10737</strain>
    </source>
</reference>
<dbReference type="GO" id="GO:0006355">
    <property type="term" value="P:regulation of DNA-templated transcription"/>
    <property type="evidence" value="ECO:0007669"/>
    <property type="project" value="InterPro"/>
</dbReference>
<keyword evidence="4" id="KW-1017">Isopeptide bond</keyword>
<reference evidence="12" key="3">
    <citation type="submission" date="2016-07" db="EMBL/GenBank/DDBJ databases">
        <title>Evolution of pathogenesis and genome organization in the Tremellales.</title>
        <authorList>
            <person name="Cuomo C."/>
            <person name="Litvintseva A."/>
            <person name="Heitman J."/>
            <person name="Chen Y."/>
            <person name="Sun S."/>
            <person name="Springer D."/>
            <person name="Dromer F."/>
            <person name="Young S."/>
            <person name="Zeng Q."/>
            <person name="Chapman S."/>
            <person name="Gujja S."/>
            <person name="Saif S."/>
            <person name="Birren B."/>
        </authorList>
    </citation>
    <scope>NUCLEOTIDE SEQUENCE</scope>
    <source>
        <strain evidence="12">CBS 10737</strain>
    </source>
</reference>
<keyword evidence="9" id="KW-0539">Nucleus</keyword>
<dbReference type="EMBL" id="KI894007">
    <property type="protein sequence ID" value="OCF53237.1"/>
    <property type="molecule type" value="Genomic_DNA"/>
</dbReference>
<feature type="compositionally biased region" description="Pro residues" evidence="10">
    <location>
        <begin position="561"/>
        <end position="570"/>
    </location>
</feature>
<feature type="compositionally biased region" description="Acidic residues" evidence="10">
    <location>
        <begin position="70"/>
        <end position="99"/>
    </location>
</feature>
<dbReference type="GO" id="GO:0005737">
    <property type="term" value="C:cytoplasm"/>
    <property type="evidence" value="ECO:0007669"/>
    <property type="project" value="UniProtKB-SubCell"/>
</dbReference>
<proteinExistence type="predicted"/>
<feature type="domain" description="Zinc-finger" evidence="11">
    <location>
        <begin position="286"/>
        <end position="356"/>
    </location>
</feature>
<keyword evidence="3" id="KW-0963">Cytoplasm</keyword>
<protein>
    <recommendedName>
        <fullName evidence="11">Zinc-finger domain-containing protein</fullName>
    </recommendedName>
</protein>
<name>A0A1B9ICP6_9TREE</name>
<dbReference type="Pfam" id="PF10497">
    <property type="entry name" value="zf-4CXXC_R1"/>
    <property type="match status" value="1"/>
</dbReference>
<dbReference type="GO" id="GO:0005634">
    <property type="term" value="C:nucleus"/>
    <property type="evidence" value="ECO:0007669"/>
    <property type="project" value="UniProtKB-SubCell"/>
</dbReference>
<feature type="compositionally biased region" description="Acidic residues" evidence="10">
    <location>
        <begin position="527"/>
        <end position="544"/>
    </location>
</feature>
<keyword evidence="14" id="KW-1185">Reference proteome</keyword>
<evidence type="ECO:0000256" key="4">
    <source>
        <dbReference type="ARBA" id="ARBA00022499"/>
    </source>
</evidence>
<comment type="subcellular location">
    <subcellularLocation>
        <location evidence="2">Cytoplasm</location>
    </subcellularLocation>
    <subcellularLocation>
        <location evidence="1">Nucleus</location>
    </subcellularLocation>
</comment>
<evidence type="ECO:0000256" key="1">
    <source>
        <dbReference type="ARBA" id="ARBA00004123"/>
    </source>
</evidence>
<evidence type="ECO:0000256" key="8">
    <source>
        <dbReference type="ARBA" id="ARBA00023163"/>
    </source>
</evidence>
<gene>
    <name evidence="12" type="ORF">I206_00538</name>
    <name evidence="13" type="ORF">I206_100789</name>
</gene>
<evidence type="ECO:0000256" key="6">
    <source>
        <dbReference type="ARBA" id="ARBA00022843"/>
    </source>
</evidence>
<evidence type="ECO:0000256" key="9">
    <source>
        <dbReference type="ARBA" id="ARBA00023242"/>
    </source>
</evidence>
<dbReference type="STRING" id="1296096.A0A1B9ICP6"/>
<reference evidence="13" key="4">
    <citation type="submission" date="2024-02" db="EMBL/GenBank/DDBJ databases">
        <title>Comparative genomics of Cryptococcus and Kwoniella reveals pathogenesis evolution and contrasting modes of karyotype evolution via chromosome fusion or intercentromeric recombination.</title>
        <authorList>
            <person name="Coelho M.A."/>
            <person name="David-Palma M."/>
            <person name="Shea T."/>
            <person name="Bowers K."/>
            <person name="McGinley-Smith S."/>
            <person name="Mohammad A.W."/>
            <person name="Gnirke A."/>
            <person name="Yurkov A.M."/>
            <person name="Nowrousian M."/>
            <person name="Sun S."/>
            <person name="Cuomo C.A."/>
            <person name="Heitman J."/>
        </authorList>
    </citation>
    <scope>NUCLEOTIDE SEQUENCE</scope>
    <source>
        <strain evidence="13">CBS 10737</strain>
    </source>
</reference>
<feature type="compositionally biased region" description="Polar residues" evidence="10">
    <location>
        <begin position="510"/>
        <end position="520"/>
    </location>
</feature>
<feature type="compositionally biased region" description="Polar residues" evidence="10">
    <location>
        <begin position="681"/>
        <end position="696"/>
    </location>
</feature>
<organism evidence="12">
    <name type="scientific">Kwoniella pini CBS 10737</name>
    <dbReference type="NCBI Taxonomy" id="1296096"/>
    <lineage>
        <taxon>Eukaryota</taxon>
        <taxon>Fungi</taxon>
        <taxon>Dikarya</taxon>
        <taxon>Basidiomycota</taxon>
        <taxon>Agaricomycotina</taxon>
        <taxon>Tremellomycetes</taxon>
        <taxon>Tremellales</taxon>
        <taxon>Cryptococcaceae</taxon>
        <taxon>Kwoniella</taxon>
    </lineage>
</organism>
<feature type="region of interest" description="Disordered" evidence="10">
    <location>
        <begin position="1"/>
        <end position="24"/>
    </location>
</feature>
<dbReference type="RefSeq" id="XP_019014456.1">
    <property type="nucleotide sequence ID" value="XM_019152318.1"/>
</dbReference>
<dbReference type="AlphaFoldDB" id="A0A1B9ICP6"/>
<evidence type="ECO:0000313" key="14">
    <source>
        <dbReference type="Proteomes" id="UP000094020"/>
    </source>
</evidence>
<feature type="region of interest" description="Disordered" evidence="10">
    <location>
        <begin position="437"/>
        <end position="656"/>
    </location>
</feature>
<evidence type="ECO:0000313" key="13">
    <source>
        <dbReference type="EMBL" id="WWC66882.1"/>
    </source>
</evidence>
<dbReference type="InterPro" id="IPR040221">
    <property type="entry name" value="CDCA7/CDA7L"/>
</dbReference>
<keyword evidence="8" id="KW-0804">Transcription</keyword>
<dbReference type="EMBL" id="CP144519">
    <property type="protein sequence ID" value="WWC66882.1"/>
    <property type="molecule type" value="Genomic_DNA"/>
</dbReference>
<evidence type="ECO:0000259" key="11">
    <source>
        <dbReference type="Pfam" id="PF10497"/>
    </source>
</evidence>
<dbReference type="GeneID" id="30168907"/>
<dbReference type="OrthoDB" id="298344at2759"/>
<keyword evidence="6" id="KW-0832">Ubl conjugation</keyword>
<dbReference type="PANTHER" id="PTHR31169:SF8">
    <property type="entry name" value="ZINC-FINGER DOMAIN OF MONOAMINE-OXIDASE A REPRESSOR R1 PROTEIN"/>
    <property type="match status" value="1"/>
</dbReference>
<feature type="region of interest" description="Disordered" evidence="10">
    <location>
        <begin position="130"/>
        <end position="158"/>
    </location>
</feature>
<keyword evidence="7" id="KW-0805">Transcription regulation</keyword>
<feature type="compositionally biased region" description="Low complexity" evidence="10">
    <location>
        <begin position="545"/>
        <end position="560"/>
    </location>
</feature>
<evidence type="ECO:0000256" key="10">
    <source>
        <dbReference type="SAM" id="MobiDB-lite"/>
    </source>
</evidence>